<sequence length="242" mass="27981">MDKDTLINTYFEGSLTESQKKDFDHLLETDTQFAEDFEFQRELQKSLKKEERKAVKQMLATMSASEPKQETKVISLRPWLVAASIIVLLGIGSWFTFFNTNNYSTEELYNANFVAYENVVHPIERSAELEDLQTKAFTAYENEDYAEALSLFKTLQEKNNDGYIQFYEAITLMQLQKHKEAVSLLENYIKADGELKDRAIWYLALSDLKLGRIDESKLQLQKLVSLNGFKATAAKRLLEELD</sequence>
<dbReference type="RefSeq" id="WP_076453034.1">
    <property type="nucleotide sequence ID" value="NZ_FTOB01000001.1"/>
</dbReference>
<dbReference type="EMBL" id="FTOB01000001">
    <property type="protein sequence ID" value="SIS37417.1"/>
    <property type="molecule type" value="Genomic_DNA"/>
</dbReference>
<keyword evidence="1" id="KW-1133">Transmembrane helix</keyword>
<dbReference type="Proteomes" id="UP000185728">
    <property type="component" value="Unassembled WGS sequence"/>
</dbReference>
<organism evidence="2 3">
    <name type="scientific">Zobellia uliginosa</name>
    <dbReference type="NCBI Taxonomy" id="143224"/>
    <lineage>
        <taxon>Bacteria</taxon>
        <taxon>Pseudomonadati</taxon>
        <taxon>Bacteroidota</taxon>
        <taxon>Flavobacteriia</taxon>
        <taxon>Flavobacteriales</taxon>
        <taxon>Flavobacteriaceae</taxon>
        <taxon>Zobellia</taxon>
    </lineage>
</organism>
<keyword evidence="3" id="KW-1185">Reference proteome</keyword>
<evidence type="ECO:0000313" key="3">
    <source>
        <dbReference type="Proteomes" id="UP000185728"/>
    </source>
</evidence>
<evidence type="ECO:0008006" key="4">
    <source>
        <dbReference type="Google" id="ProtNLM"/>
    </source>
</evidence>
<proteinExistence type="predicted"/>
<reference evidence="2 3" key="1">
    <citation type="submission" date="2017-01" db="EMBL/GenBank/DDBJ databases">
        <authorList>
            <person name="Varghese N."/>
            <person name="Submissions S."/>
        </authorList>
    </citation>
    <scope>NUCLEOTIDE SEQUENCE [LARGE SCALE GENOMIC DNA]</scope>
    <source>
        <strain evidence="2 3">DSM 2061</strain>
    </source>
</reference>
<comment type="caution">
    <text evidence="2">The sequence shown here is derived from an EMBL/GenBank/DDBJ whole genome shotgun (WGS) entry which is preliminary data.</text>
</comment>
<name>A0ABY1KHW9_9FLAO</name>
<dbReference type="Gene3D" id="1.25.40.10">
    <property type="entry name" value="Tetratricopeptide repeat domain"/>
    <property type="match status" value="1"/>
</dbReference>
<evidence type="ECO:0000256" key="1">
    <source>
        <dbReference type="SAM" id="Phobius"/>
    </source>
</evidence>
<dbReference type="InterPro" id="IPR011990">
    <property type="entry name" value="TPR-like_helical_dom_sf"/>
</dbReference>
<protein>
    <recommendedName>
        <fullName evidence="4">Tetratricopeptide repeat-containing protein</fullName>
    </recommendedName>
</protein>
<evidence type="ECO:0000313" key="2">
    <source>
        <dbReference type="EMBL" id="SIS37417.1"/>
    </source>
</evidence>
<feature type="transmembrane region" description="Helical" evidence="1">
    <location>
        <begin position="78"/>
        <end position="97"/>
    </location>
</feature>
<dbReference type="SUPFAM" id="SSF48452">
    <property type="entry name" value="TPR-like"/>
    <property type="match status" value="1"/>
</dbReference>
<gene>
    <name evidence="2" type="ORF">SAMN05421766_101111</name>
</gene>
<keyword evidence="1" id="KW-0812">Transmembrane</keyword>
<keyword evidence="1" id="KW-0472">Membrane</keyword>
<accession>A0ABY1KHW9</accession>